<organism evidence="4 5">
    <name type="scientific">Intoshia linei</name>
    <dbReference type="NCBI Taxonomy" id="1819745"/>
    <lineage>
        <taxon>Eukaryota</taxon>
        <taxon>Metazoa</taxon>
        <taxon>Spiralia</taxon>
        <taxon>Lophotrochozoa</taxon>
        <taxon>Mesozoa</taxon>
        <taxon>Orthonectida</taxon>
        <taxon>Rhopaluridae</taxon>
        <taxon>Intoshia</taxon>
    </lineage>
</organism>
<keyword evidence="5" id="KW-1185">Reference proteome</keyword>
<dbReference type="SUPFAM" id="SSF57535">
    <property type="entry name" value="Complement control module/SCR domain"/>
    <property type="match status" value="1"/>
</dbReference>
<proteinExistence type="predicted"/>
<name>A0A177AUP7_9BILA</name>
<dbReference type="PANTHER" id="PTHR19325:SF574">
    <property type="entry name" value="SUSHI, VON WILLEBRAND FACTOR TYPE A, EGF AND PENTRAXIN DOMAIN-CONTAINING PROTEIN 1"/>
    <property type="match status" value="1"/>
</dbReference>
<dbReference type="InterPro" id="IPR035976">
    <property type="entry name" value="Sushi/SCR/CCP_sf"/>
</dbReference>
<dbReference type="Gene3D" id="2.10.70.10">
    <property type="entry name" value="Complement Module, domain 1"/>
    <property type="match status" value="1"/>
</dbReference>
<protein>
    <recommendedName>
        <fullName evidence="6">Sushi domain-containing protein</fullName>
    </recommendedName>
</protein>
<keyword evidence="2" id="KW-1015">Disulfide bond</keyword>
<evidence type="ECO:0008006" key="6">
    <source>
        <dbReference type="Google" id="ProtNLM"/>
    </source>
</evidence>
<reference evidence="4 5" key="1">
    <citation type="submission" date="2016-04" db="EMBL/GenBank/DDBJ databases">
        <title>The genome of Intoshia linei affirms orthonectids as highly simplified spiralians.</title>
        <authorList>
            <person name="Mikhailov K.V."/>
            <person name="Slusarev G.S."/>
            <person name="Nikitin M.A."/>
            <person name="Logacheva M.D."/>
            <person name="Penin A."/>
            <person name="Aleoshin V."/>
            <person name="Panchin Y.V."/>
        </authorList>
    </citation>
    <scope>NUCLEOTIDE SEQUENCE [LARGE SCALE GENOMIC DNA]</scope>
    <source>
        <strain evidence="4">Intl2013</strain>
        <tissue evidence="4">Whole animal</tissue>
    </source>
</reference>
<dbReference type="AlphaFoldDB" id="A0A177AUP7"/>
<dbReference type="PANTHER" id="PTHR19325">
    <property type="entry name" value="COMPLEMENT COMPONENT-RELATED SUSHI DOMAIN-CONTAINING"/>
    <property type="match status" value="1"/>
</dbReference>
<keyword evidence="3" id="KW-1133">Transmembrane helix</keyword>
<keyword evidence="1" id="KW-0768">Sushi</keyword>
<dbReference type="EMBL" id="LWCA01001180">
    <property type="protein sequence ID" value="OAF65706.1"/>
    <property type="molecule type" value="Genomic_DNA"/>
</dbReference>
<dbReference type="InterPro" id="IPR050350">
    <property type="entry name" value="Compl-Cell_Adhes-Reg"/>
</dbReference>
<evidence type="ECO:0000313" key="5">
    <source>
        <dbReference type="Proteomes" id="UP000078046"/>
    </source>
</evidence>
<keyword evidence="3" id="KW-0472">Membrane</keyword>
<evidence type="ECO:0000256" key="1">
    <source>
        <dbReference type="ARBA" id="ARBA00022659"/>
    </source>
</evidence>
<feature type="non-terminal residue" evidence="4">
    <location>
        <position position="1"/>
    </location>
</feature>
<gene>
    <name evidence="4" type="ORF">A3Q56_06576</name>
</gene>
<accession>A0A177AUP7</accession>
<dbReference type="Proteomes" id="UP000078046">
    <property type="component" value="Unassembled WGS sequence"/>
</dbReference>
<comment type="caution">
    <text evidence="4">The sequence shown here is derived from an EMBL/GenBank/DDBJ whole genome shotgun (WGS) entry which is preliminary data.</text>
</comment>
<evidence type="ECO:0000313" key="4">
    <source>
        <dbReference type="EMBL" id="OAF65706.1"/>
    </source>
</evidence>
<sequence length="562" mass="65319">ICPANERILNTIITILSDTTVSYDCIKDYEASNKNMMLPLILECTDFKWPPVQLKCKKIFCTKLLDLFDSKTTFINDTKSQLIGTYVHINCFAGHESSFKKDLIIKCNNKGKWIKQFHEFAFEFTMSSYYECQLLKCKSEDFPKISFYGQIMLDSKYNDYDEYLTEYKPGNRIDYKCRNGTRSEEGSTQIIMTCLLGELSCKPFNIPGLVTSSNSTRNNFIVNVHCKSGYQLYLNGMIALLNETLFIKCSQGSWIYSTNQKITCDAIKCDVKSLNLDIKHRNIELVLNQHYFDQDTLLKCKPGYRYFISKYYVQDTKLIIKCGINGKYVLNEKINCSEISCDSKNLNQMILPNGRFNEIIFRNCSYAHVFSKKFNKINFRCKLIDGKRFDWFDVTRNRTTLLSLKNAADFTCKPIKCGMIAFWDKTIIYNSTKNIYKSAVSYNCAELYKFEYKRQAPQPFNVTTRTSVCSANGNWIPPLLGCTELVSFEQKMLQNRKEAKYGIYIIIIFFILNGVFVLLIIKHDIKALTLAYNDSIYKKKKIFKNNKIFPKKNTKKTENKLS</sequence>
<evidence type="ECO:0000256" key="3">
    <source>
        <dbReference type="SAM" id="Phobius"/>
    </source>
</evidence>
<keyword evidence="3" id="KW-0812">Transmembrane</keyword>
<feature type="transmembrane region" description="Helical" evidence="3">
    <location>
        <begin position="501"/>
        <end position="521"/>
    </location>
</feature>
<evidence type="ECO:0000256" key="2">
    <source>
        <dbReference type="ARBA" id="ARBA00023157"/>
    </source>
</evidence>